<keyword evidence="1" id="KW-0472">Membrane</keyword>
<protein>
    <recommendedName>
        <fullName evidence="4">Flagellar protein FliO/FliZ</fullName>
    </recommendedName>
</protein>
<evidence type="ECO:0008006" key="4">
    <source>
        <dbReference type="Google" id="ProtNLM"/>
    </source>
</evidence>
<organism evidence="2 3">
    <name type="scientific">Dyella flagellata</name>
    <dbReference type="NCBI Taxonomy" id="1867833"/>
    <lineage>
        <taxon>Bacteria</taxon>
        <taxon>Pseudomonadati</taxon>
        <taxon>Pseudomonadota</taxon>
        <taxon>Gammaproteobacteria</taxon>
        <taxon>Lysobacterales</taxon>
        <taxon>Rhodanobacteraceae</taxon>
        <taxon>Dyella</taxon>
    </lineage>
</organism>
<evidence type="ECO:0000313" key="2">
    <source>
        <dbReference type="EMBL" id="GLQ86473.1"/>
    </source>
</evidence>
<comment type="caution">
    <text evidence="2">The sequence shown here is derived from an EMBL/GenBank/DDBJ whole genome shotgun (WGS) entry which is preliminary data.</text>
</comment>
<dbReference type="Proteomes" id="UP001156627">
    <property type="component" value="Unassembled WGS sequence"/>
</dbReference>
<reference evidence="3" key="1">
    <citation type="journal article" date="2019" name="Int. J. Syst. Evol. Microbiol.">
        <title>The Global Catalogue of Microorganisms (GCM) 10K type strain sequencing project: providing services to taxonomists for standard genome sequencing and annotation.</title>
        <authorList>
            <consortium name="The Broad Institute Genomics Platform"/>
            <consortium name="The Broad Institute Genome Sequencing Center for Infectious Disease"/>
            <person name="Wu L."/>
            <person name="Ma J."/>
        </authorList>
    </citation>
    <scope>NUCLEOTIDE SEQUENCE [LARGE SCALE GENOMIC DNA]</scope>
    <source>
        <strain evidence="3">NBRC 111981</strain>
    </source>
</reference>
<proteinExistence type="predicted"/>
<evidence type="ECO:0000256" key="1">
    <source>
        <dbReference type="SAM" id="Phobius"/>
    </source>
</evidence>
<feature type="transmembrane region" description="Helical" evidence="1">
    <location>
        <begin position="29"/>
        <end position="50"/>
    </location>
</feature>
<dbReference type="RefSeq" id="WP_284329853.1">
    <property type="nucleotide sequence ID" value="NZ_BSOA01000001.1"/>
</dbReference>
<accession>A0ABQ5X7E7</accession>
<evidence type="ECO:0000313" key="3">
    <source>
        <dbReference type="Proteomes" id="UP001156627"/>
    </source>
</evidence>
<keyword evidence="3" id="KW-1185">Reference proteome</keyword>
<name>A0ABQ5X7E7_9GAMM</name>
<dbReference type="EMBL" id="BSOA01000001">
    <property type="protein sequence ID" value="GLQ86473.1"/>
    <property type="molecule type" value="Genomic_DNA"/>
</dbReference>
<keyword evidence="1" id="KW-0812">Transmembrane</keyword>
<sequence length="123" mass="13177">MSLLNFPAAQLAPAVIPYRTDAPVSMGTFALALLITLCLLGLLTAALLYVRRRGRIAWRGTTRVAVSPEEGIQVRASRRLSMGTTAHVISYRGQAYLVVESSRGTNATVTPVVPHQAIDEGTS</sequence>
<gene>
    <name evidence="2" type="ORF">GCM10007898_00390</name>
</gene>
<keyword evidence="1" id="KW-1133">Transmembrane helix</keyword>